<proteinExistence type="predicted"/>
<dbReference type="EMBL" id="UINC01160298">
    <property type="protein sequence ID" value="SVD58865.1"/>
    <property type="molecule type" value="Genomic_DNA"/>
</dbReference>
<dbReference type="PANTHER" id="PTHR20883:SF46">
    <property type="entry name" value="PHYTANOYL-COA HYDROXYLASE"/>
    <property type="match status" value="1"/>
</dbReference>
<organism evidence="1">
    <name type="scientific">marine metagenome</name>
    <dbReference type="NCBI Taxonomy" id="408172"/>
    <lineage>
        <taxon>unclassified sequences</taxon>
        <taxon>metagenomes</taxon>
        <taxon>ecological metagenomes</taxon>
    </lineage>
</organism>
<dbReference type="Gene3D" id="2.60.120.620">
    <property type="entry name" value="q2cbj1_9rhob like domain"/>
    <property type="match status" value="1"/>
</dbReference>
<evidence type="ECO:0000313" key="1">
    <source>
        <dbReference type="EMBL" id="SVD58865.1"/>
    </source>
</evidence>
<accession>A0A382WKL1</accession>
<dbReference type="SUPFAM" id="SSF51197">
    <property type="entry name" value="Clavaminate synthase-like"/>
    <property type="match status" value="1"/>
</dbReference>
<sequence>MERKSNILYLSSNEKNVEKKVSTELEEKGVVVVENFITQKQCDELMMLFKEKQLENSNELTFVHVKDAKFFSNALGSSKAAFDLVTSKLARKIAESYLGKNFRLKCHRAYELNKSYYFPWHTDNKYDKTKNDESGIVIIVYLSDTKEGATEFVLGSHKFSNNFDKNNYSKAYIKNNYSDLLAKANGKAGSAVISDIRVIHRGGLS</sequence>
<dbReference type="AlphaFoldDB" id="A0A382WKL1"/>
<dbReference type="InterPro" id="IPR008775">
    <property type="entry name" value="Phytyl_CoA_dOase-like"/>
</dbReference>
<feature type="non-terminal residue" evidence="1">
    <location>
        <position position="205"/>
    </location>
</feature>
<evidence type="ECO:0008006" key="2">
    <source>
        <dbReference type="Google" id="ProtNLM"/>
    </source>
</evidence>
<dbReference type="PANTHER" id="PTHR20883">
    <property type="entry name" value="PHYTANOYL-COA DIOXYGENASE DOMAIN CONTAINING 1"/>
    <property type="match status" value="1"/>
</dbReference>
<name>A0A382WKL1_9ZZZZ</name>
<dbReference type="Pfam" id="PF05721">
    <property type="entry name" value="PhyH"/>
    <property type="match status" value="1"/>
</dbReference>
<gene>
    <name evidence="1" type="ORF">METZ01_LOCUS411719</name>
</gene>
<protein>
    <recommendedName>
        <fullName evidence="2">Fe2OG dioxygenase domain-containing protein</fullName>
    </recommendedName>
</protein>
<reference evidence="1" key="1">
    <citation type="submission" date="2018-05" db="EMBL/GenBank/DDBJ databases">
        <authorList>
            <person name="Lanie J.A."/>
            <person name="Ng W.-L."/>
            <person name="Kazmierczak K.M."/>
            <person name="Andrzejewski T.M."/>
            <person name="Davidsen T.M."/>
            <person name="Wayne K.J."/>
            <person name="Tettelin H."/>
            <person name="Glass J.I."/>
            <person name="Rusch D."/>
            <person name="Podicherti R."/>
            <person name="Tsui H.-C.T."/>
            <person name="Winkler M.E."/>
        </authorList>
    </citation>
    <scope>NUCLEOTIDE SEQUENCE</scope>
</reference>